<accession>A0A9D4LYF0</accession>
<sequence length="61" mass="6599">MHVAEAGSGLQIDVFVAGLCTPPDICPLQTQTAQNPKLNHCWSMAAQSRNDLLSPPRPRQS</sequence>
<protein>
    <submittedName>
        <fullName evidence="1">Uncharacterized protein</fullName>
    </submittedName>
</protein>
<evidence type="ECO:0000313" key="2">
    <source>
        <dbReference type="Proteomes" id="UP000828390"/>
    </source>
</evidence>
<proteinExistence type="predicted"/>
<organism evidence="1 2">
    <name type="scientific">Dreissena polymorpha</name>
    <name type="common">Zebra mussel</name>
    <name type="synonym">Mytilus polymorpha</name>
    <dbReference type="NCBI Taxonomy" id="45954"/>
    <lineage>
        <taxon>Eukaryota</taxon>
        <taxon>Metazoa</taxon>
        <taxon>Spiralia</taxon>
        <taxon>Lophotrochozoa</taxon>
        <taxon>Mollusca</taxon>
        <taxon>Bivalvia</taxon>
        <taxon>Autobranchia</taxon>
        <taxon>Heteroconchia</taxon>
        <taxon>Euheterodonta</taxon>
        <taxon>Imparidentia</taxon>
        <taxon>Neoheterodontei</taxon>
        <taxon>Myida</taxon>
        <taxon>Dreissenoidea</taxon>
        <taxon>Dreissenidae</taxon>
        <taxon>Dreissena</taxon>
    </lineage>
</organism>
<gene>
    <name evidence="1" type="ORF">DPMN_029564</name>
</gene>
<comment type="caution">
    <text evidence="1">The sequence shown here is derived from an EMBL/GenBank/DDBJ whole genome shotgun (WGS) entry which is preliminary data.</text>
</comment>
<dbReference type="Proteomes" id="UP000828390">
    <property type="component" value="Unassembled WGS sequence"/>
</dbReference>
<dbReference type="EMBL" id="JAIWYP010000002">
    <property type="protein sequence ID" value="KAH3866500.1"/>
    <property type="molecule type" value="Genomic_DNA"/>
</dbReference>
<keyword evidence="2" id="KW-1185">Reference proteome</keyword>
<dbReference type="AlphaFoldDB" id="A0A9D4LYF0"/>
<name>A0A9D4LYF0_DREPO</name>
<evidence type="ECO:0000313" key="1">
    <source>
        <dbReference type="EMBL" id="KAH3866500.1"/>
    </source>
</evidence>
<reference evidence="1" key="1">
    <citation type="journal article" date="2019" name="bioRxiv">
        <title>The Genome of the Zebra Mussel, Dreissena polymorpha: A Resource for Invasive Species Research.</title>
        <authorList>
            <person name="McCartney M.A."/>
            <person name="Auch B."/>
            <person name="Kono T."/>
            <person name="Mallez S."/>
            <person name="Zhang Y."/>
            <person name="Obille A."/>
            <person name="Becker A."/>
            <person name="Abrahante J.E."/>
            <person name="Garbe J."/>
            <person name="Badalamenti J.P."/>
            <person name="Herman A."/>
            <person name="Mangelson H."/>
            <person name="Liachko I."/>
            <person name="Sullivan S."/>
            <person name="Sone E.D."/>
            <person name="Koren S."/>
            <person name="Silverstein K.A.T."/>
            <person name="Beckman K.B."/>
            <person name="Gohl D.M."/>
        </authorList>
    </citation>
    <scope>NUCLEOTIDE SEQUENCE</scope>
    <source>
        <strain evidence="1">Duluth1</strain>
        <tissue evidence="1">Whole animal</tissue>
    </source>
</reference>
<reference evidence="1" key="2">
    <citation type="submission" date="2020-11" db="EMBL/GenBank/DDBJ databases">
        <authorList>
            <person name="McCartney M.A."/>
            <person name="Auch B."/>
            <person name="Kono T."/>
            <person name="Mallez S."/>
            <person name="Becker A."/>
            <person name="Gohl D.M."/>
            <person name="Silverstein K.A.T."/>
            <person name="Koren S."/>
            <person name="Bechman K.B."/>
            <person name="Herman A."/>
            <person name="Abrahante J.E."/>
            <person name="Garbe J."/>
        </authorList>
    </citation>
    <scope>NUCLEOTIDE SEQUENCE</scope>
    <source>
        <strain evidence="1">Duluth1</strain>
        <tissue evidence="1">Whole animal</tissue>
    </source>
</reference>